<evidence type="ECO:0000313" key="3">
    <source>
        <dbReference type="Proteomes" id="UP000608071"/>
    </source>
</evidence>
<dbReference type="Gene3D" id="3.30.70.100">
    <property type="match status" value="1"/>
</dbReference>
<name>A0ABR8SXU6_9BACL</name>
<gene>
    <name evidence="2" type="ORF">H9647_09680</name>
</gene>
<dbReference type="PANTHER" id="PTHR34474:SF1">
    <property type="entry name" value="HEME-DEGRADING MONOOXYGENASE HMOA"/>
    <property type="match status" value="1"/>
</dbReference>
<evidence type="ECO:0000313" key="2">
    <source>
        <dbReference type="EMBL" id="MBD7968334.1"/>
    </source>
</evidence>
<protein>
    <submittedName>
        <fullName evidence="2">Antibiotic biosynthesis monooxygenase</fullName>
    </submittedName>
</protein>
<accession>A0ABR8SXU6</accession>
<comment type="caution">
    <text evidence="2">The sequence shown here is derived from an EMBL/GenBank/DDBJ whole genome shotgun (WGS) entry which is preliminary data.</text>
</comment>
<dbReference type="InterPro" id="IPR011008">
    <property type="entry name" value="Dimeric_a/b-barrel"/>
</dbReference>
<dbReference type="PANTHER" id="PTHR34474">
    <property type="entry name" value="SIGNAL TRANSDUCTION PROTEIN TRAP"/>
    <property type="match status" value="1"/>
</dbReference>
<evidence type="ECO:0000259" key="1">
    <source>
        <dbReference type="PROSITE" id="PS51725"/>
    </source>
</evidence>
<organism evidence="2 3">
    <name type="scientific">Paenibacillus gallinarum</name>
    <dbReference type="NCBI Taxonomy" id="2762232"/>
    <lineage>
        <taxon>Bacteria</taxon>
        <taxon>Bacillati</taxon>
        <taxon>Bacillota</taxon>
        <taxon>Bacilli</taxon>
        <taxon>Bacillales</taxon>
        <taxon>Paenibacillaceae</taxon>
        <taxon>Paenibacillus</taxon>
    </lineage>
</organism>
<dbReference type="GO" id="GO:0004497">
    <property type="term" value="F:monooxygenase activity"/>
    <property type="evidence" value="ECO:0007669"/>
    <property type="project" value="UniProtKB-KW"/>
</dbReference>
<dbReference type="EMBL" id="JACSQL010000003">
    <property type="protein sequence ID" value="MBD7968334.1"/>
    <property type="molecule type" value="Genomic_DNA"/>
</dbReference>
<dbReference type="InterPro" id="IPR050404">
    <property type="entry name" value="Heme-degrading_MO"/>
</dbReference>
<keyword evidence="2" id="KW-0503">Monooxygenase</keyword>
<proteinExistence type="predicted"/>
<dbReference type="Proteomes" id="UP000608071">
    <property type="component" value="Unassembled WGS sequence"/>
</dbReference>
<dbReference type="RefSeq" id="WP_191799573.1">
    <property type="nucleotide sequence ID" value="NZ_JACSQL010000003.1"/>
</dbReference>
<dbReference type="InterPro" id="IPR007138">
    <property type="entry name" value="ABM_dom"/>
</dbReference>
<sequence>MLVQLRKITVKEGFSEKIVERFGKPGGPMSEIPGFIDRSVMVKKNRKKGEETEEVIVMVRWESEEAWKTWEKSPAHIEGHRNKRTQEKPEYLLDTEVSMYLVKTTEQVEV</sequence>
<keyword evidence="3" id="KW-1185">Reference proteome</keyword>
<reference evidence="2 3" key="1">
    <citation type="submission" date="2020-08" db="EMBL/GenBank/DDBJ databases">
        <title>A Genomic Blueprint of the Chicken Gut Microbiome.</title>
        <authorList>
            <person name="Gilroy R."/>
            <person name="Ravi A."/>
            <person name="Getino M."/>
            <person name="Pursley I."/>
            <person name="Horton D.L."/>
            <person name="Alikhan N.-F."/>
            <person name="Baker D."/>
            <person name="Gharbi K."/>
            <person name="Hall N."/>
            <person name="Watson M."/>
            <person name="Adriaenssens E.M."/>
            <person name="Foster-Nyarko E."/>
            <person name="Jarju S."/>
            <person name="Secka A."/>
            <person name="Antonio M."/>
            <person name="Oren A."/>
            <person name="Chaudhuri R."/>
            <person name="La Ragione R.M."/>
            <person name="Hildebrand F."/>
            <person name="Pallen M.J."/>
        </authorList>
    </citation>
    <scope>NUCLEOTIDE SEQUENCE [LARGE SCALE GENOMIC DNA]</scope>
    <source>
        <strain evidence="2 3">Sa2BVA9</strain>
    </source>
</reference>
<dbReference type="PROSITE" id="PS51725">
    <property type="entry name" value="ABM"/>
    <property type="match status" value="1"/>
</dbReference>
<dbReference type="SUPFAM" id="SSF54909">
    <property type="entry name" value="Dimeric alpha+beta barrel"/>
    <property type="match status" value="1"/>
</dbReference>
<feature type="domain" description="ABM" evidence="1">
    <location>
        <begin position="2"/>
        <end position="99"/>
    </location>
</feature>
<keyword evidence="2" id="KW-0560">Oxidoreductase</keyword>
<dbReference type="Pfam" id="PF03992">
    <property type="entry name" value="ABM"/>
    <property type="match status" value="1"/>
</dbReference>